<proteinExistence type="predicted"/>
<reference evidence="1" key="1">
    <citation type="submission" date="2022-06" db="EMBL/GenBank/DDBJ databases">
        <authorList>
            <person name="Berger JAMES D."/>
            <person name="Berger JAMES D."/>
        </authorList>
    </citation>
    <scope>NUCLEOTIDE SEQUENCE [LARGE SCALE GENOMIC DNA]</scope>
</reference>
<accession>A0AA85JTQ2</accession>
<organism evidence="1 2">
    <name type="scientific">Trichobilharzia regenti</name>
    <name type="common">Nasal bird schistosome</name>
    <dbReference type="NCBI Taxonomy" id="157069"/>
    <lineage>
        <taxon>Eukaryota</taxon>
        <taxon>Metazoa</taxon>
        <taxon>Spiralia</taxon>
        <taxon>Lophotrochozoa</taxon>
        <taxon>Platyhelminthes</taxon>
        <taxon>Trematoda</taxon>
        <taxon>Digenea</taxon>
        <taxon>Strigeidida</taxon>
        <taxon>Schistosomatoidea</taxon>
        <taxon>Schistosomatidae</taxon>
        <taxon>Trichobilharzia</taxon>
    </lineage>
</organism>
<evidence type="ECO:0000313" key="1">
    <source>
        <dbReference type="Proteomes" id="UP000050795"/>
    </source>
</evidence>
<keyword evidence="1" id="KW-1185">Reference proteome</keyword>
<sequence>MFNLSSGISGLHRRFSSYANTWKTTTGIPTFRLKEVLLGCTLNVQFTLSEVIYKEQDSVTMASTLNIFLVTLENGPLKLTFDSLFPFRRYVDDTLSSFVKMNVT</sequence>
<dbReference type="Proteomes" id="UP000050795">
    <property type="component" value="Unassembled WGS sequence"/>
</dbReference>
<dbReference type="AlphaFoldDB" id="A0AA85JTQ2"/>
<dbReference type="WBParaSite" id="TREG1_41950.1">
    <property type="protein sequence ID" value="TREG1_41950.1"/>
    <property type="gene ID" value="TREG1_41950"/>
</dbReference>
<evidence type="ECO:0000313" key="2">
    <source>
        <dbReference type="WBParaSite" id="TREG1_41950.1"/>
    </source>
</evidence>
<name>A0AA85JTQ2_TRIRE</name>
<reference evidence="2" key="2">
    <citation type="submission" date="2023-11" db="UniProtKB">
        <authorList>
            <consortium name="WormBaseParasite"/>
        </authorList>
    </citation>
    <scope>IDENTIFICATION</scope>
</reference>
<protein>
    <submittedName>
        <fullName evidence="2">Uncharacterized protein</fullName>
    </submittedName>
</protein>